<proteinExistence type="predicted"/>
<dbReference type="AlphaFoldDB" id="A0A0E9WI25"/>
<sequence>MVTLYETQFVIINWIEVEWHSRGLSHDISLIDGSAPKGIIVAHPSHGKSVVSRDNVEQCSKQLEIPPGLPLSGCCGLRLLCWALQLAVRFSLSTTKKNF</sequence>
<organism evidence="1">
    <name type="scientific">Anguilla anguilla</name>
    <name type="common">European freshwater eel</name>
    <name type="synonym">Muraena anguilla</name>
    <dbReference type="NCBI Taxonomy" id="7936"/>
    <lineage>
        <taxon>Eukaryota</taxon>
        <taxon>Metazoa</taxon>
        <taxon>Chordata</taxon>
        <taxon>Craniata</taxon>
        <taxon>Vertebrata</taxon>
        <taxon>Euteleostomi</taxon>
        <taxon>Actinopterygii</taxon>
        <taxon>Neopterygii</taxon>
        <taxon>Teleostei</taxon>
        <taxon>Anguilliformes</taxon>
        <taxon>Anguillidae</taxon>
        <taxon>Anguilla</taxon>
    </lineage>
</organism>
<accession>A0A0E9WI25</accession>
<evidence type="ECO:0000313" key="1">
    <source>
        <dbReference type="EMBL" id="JAH90049.1"/>
    </source>
</evidence>
<name>A0A0E9WI25_ANGAN</name>
<dbReference type="EMBL" id="GBXM01018528">
    <property type="protein sequence ID" value="JAH90049.1"/>
    <property type="molecule type" value="Transcribed_RNA"/>
</dbReference>
<reference evidence="1" key="2">
    <citation type="journal article" date="2015" name="Fish Shellfish Immunol.">
        <title>Early steps in the European eel (Anguilla anguilla)-Vibrio vulnificus interaction in the gills: Role of the RtxA13 toxin.</title>
        <authorList>
            <person name="Callol A."/>
            <person name="Pajuelo D."/>
            <person name="Ebbesson L."/>
            <person name="Teles M."/>
            <person name="MacKenzie S."/>
            <person name="Amaro C."/>
        </authorList>
    </citation>
    <scope>NUCLEOTIDE SEQUENCE</scope>
</reference>
<reference evidence="1" key="1">
    <citation type="submission" date="2014-11" db="EMBL/GenBank/DDBJ databases">
        <authorList>
            <person name="Amaro Gonzalez C."/>
        </authorList>
    </citation>
    <scope>NUCLEOTIDE SEQUENCE</scope>
</reference>
<protein>
    <submittedName>
        <fullName evidence="1">Uncharacterized protein</fullName>
    </submittedName>
</protein>